<dbReference type="AlphaFoldDB" id="A0A1T4UXG4"/>
<evidence type="ECO:0000313" key="9">
    <source>
        <dbReference type="Proteomes" id="UP000242432"/>
    </source>
</evidence>
<feature type="signal peptide" evidence="7">
    <location>
        <begin position="1"/>
        <end position="24"/>
    </location>
</feature>
<comment type="subcellular location">
    <subcellularLocation>
        <location evidence="1">Membrane</location>
        <topology evidence="1">Lipid-anchor</topology>
    </subcellularLocation>
</comment>
<protein>
    <submittedName>
        <fullName evidence="8">D-methionine transport system substrate-binding protein</fullName>
    </submittedName>
</protein>
<keyword evidence="5" id="KW-0564">Palmitate</keyword>
<dbReference type="GO" id="GO:0016020">
    <property type="term" value="C:membrane"/>
    <property type="evidence" value="ECO:0007669"/>
    <property type="project" value="UniProtKB-SubCell"/>
</dbReference>
<dbReference type="PANTHER" id="PTHR30429">
    <property type="entry name" value="D-METHIONINE-BINDING LIPOPROTEIN METQ"/>
    <property type="match status" value="1"/>
</dbReference>
<evidence type="ECO:0000313" key="8">
    <source>
        <dbReference type="EMBL" id="SKA57367.1"/>
    </source>
</evidence>
<dbReference type="Proteomes" id="UP000242432">
    <property type="component" value="Unassembled WGS sequence"/>
</dbReference>
<name>A0A1T4UXG4_9GAMM</name>
<dbReference type="STRING" id="83771.SAMN02910357_00685"/>
<keyword evidence="4" id="KW-0472">Membrane</keyword>
<dbReference type="PROSITE" id="PS51257">
    <property type="entry name" value="PROKAR_LIPOPROTEIN"/>
    <property type="match status" value="1"/>
</dbReference>
<dbReference type="Pfam" id="PF03180">
    <property type="entry name" value="Lipoprotein_9"/>
    <property type="match status" value="1"/>
</dbReference>
<dbReference type="EMBL" id="FUXX01000002">
    <property type="protein sequence ID" value="SKA57367.1"/>
    <property type="molecule type" value="Genomic_DNA"/>
</dbReference>
<comment type="similarity">
    <text evidence="2">Belongs to the NlpA lipoprotein family.</text>
</comment>
<keyword evidence="9" id="KW-1185">Reference proteome</keyword>
<evidence type="ECO:0000256" key="3">
    <source>
        <dbReference type="ARBA" id="ARBA00022729"/>
    </source>
</evidence>
<keyword evidence="6" id="KW-0449">Lipoprotein</keyword>
<evidence type="ECO:0000256" key="2">
    <source>
        <dbReference type="ARBA" id="ARBA00008973"/>
    </source>
</evidence>
<evidence type="ECO:0000256" key="5">
    <source>
        <dbReference type="ARBA" id="ARBA00023139"/>
    </source>
</evidence>
<evidence type="ECO:0000256" key="7">
    <source>
        <dbReference type="SAM" id="SignalP"/>
    </source>
</evidence>
<accession>A0A1T4UXG4</accession>
<proteinExistence type="inferred from homology"/>
<reference evidence="9" key="1">
    <citation type="submission" date="2017-02" db="EMBL/GenBank/DDBJ databases">
        <authorList>
            <person name="Varghese N."/>
            <person name="Submissions S."/>
        </authorList>
    </citation>
    <scope>NUCLEOTIDE SEQUENCE [LARGE SCALE GENOMIC DNA]</scope>
    <source>
        <strain evidence="9">DSM 3072</strain>
    </source>
</reference>
<gene>
    <name evidence="8" type="ORF">SAMN02745213_00211</name>
</gene>
<evidence type="ECO:0000256" key="6">
    <source>
        <dbReference type="ARBA" id="ARBA00023288"/>
    </source>
</evidence>
<dbReference type="RefSeq" id="WP_078927836.1">
    <property type="nucleotide sequence ID" value="NZ_FUXX01000002.1"/>
</dbReference>
<organism evidence="8 9">
    <name type="scientific">Succinivibrio dextrinosolvens DSM 3072</name>
    <dbReference type="NCBI Taxonomy" id="1123324"/>
    <lineage>
        <taxon>Bacteria</taxon>
        <taxon>Pseudomonadati</taxon>
        <taxon>Pseudomonadota</taxon>
        <taxon>Gammaproteobacteria</taxon>
        <taxon>Aeromonadales</taxon>
        <taxon>Succinivibrionaceae</taxon>
        <taxon>Succinivibrio</taxon>
    </lineage>
</organism>
<keyword evidence="3 7" id="KW-0732">Signal</keyword>
<dbReference type="Gene3D" id="3.40.190.10">
    <property type="entry name" value="Periplasmic binding protein-like II"/>
    <property type="match status" value="2"/>
</dbReference>
<evidence type="ECO:0000256" key="4">
    <source>
        <dbReference type="ARBA" id="ARBA00023136"/>
    </source>
</evidence>
<sequence length="283" mass="30983">MSKLSKKNILLTVLSAFLALTVTACNDEGSKSAKADTVPEHIKVGVVPGPYKDLLKNHLTKVVESRGHKLDFVEFSDWVQPDSALDAGEIDANLFQHSIYLKAIVENQGLKLDEVINVPTLGLFAFSEKVKSLDELRDGALVALPNDAVNLSRALRFARDAGIITLKADKDDLKASIADIDKNPKHLNFVPMEAAQLPRSLDSTDLALVPGNYAYEAKLPFDKALAKEKVSEPIKLVVTVQSDRVNTVGAFLKDAVASREFTSSVNADPTYRDFAKPEWWPAN</sequence>
<dbReference type="SUPFAM" id="SSF53850">
    <property type="entry name" value="Periplasmic binding protein-like II"/>
    <property type="match status" value="1"/>
</dbReference>
<evidence type="ECO:0000256" key="1">
    <source>
        <dbReference type="ARBA" id="ARBA00004635"/>
    </source>
</evidence>
<dbReference type="InterPro" id="IPR004872">
    <property type="entry name" value="Lipoprotein_NlpA"/>
</dbReference>
<feature type="chain" id="PRO_5012436753" evidence="7">
    <location>
        <begin position="25"/>
        <end position="283"/>
    </location>
</feature>
<dbReference type="PANTHER" id="PTHR30429:SF0">
    <property type="entry name" value="METHIONINE-BINDING LIPOPROTEIN METQ"/>
    <property type="match status" value="1"/>
</dbReference>